<dbReference type="InterPro" id="IPR023343">
    <property type="entry name" value="Penicillin_amidase_dom1"/>
</dbReference>
<dbReference type="Gene3D" id="1.10.439.10">
    <property type="entry name" value="Penicillin Amidohydrolase, domain 1"/>
    <property type="match status" value="1"/>
</dbReference>
<reference evidence="8 9" key="1">
    <citation type="submission" date="2020-10" db="EMBL/GenBank/DDBJ databases">
        <title>Complete genome sequence of Paludibaculum fermentans P105T, a facultatively anaerobic acidobacterium capable of dissimilatory Fe(III) reduction.</title>
        <authorList>
            <person name="Dedysh S.N."/>
            <person name="Beletsky A.V."/>
            <person name="Kulichevskaya I.S."/>
            <person name="Mardanov A.V."/>
            <person name="Ravin N.V."/>
        </authorList>
    </citation>
    <scope>NUCLEOTIDE SEQUENCE [LARGE SCALE GENOMIC DNA]</scope>
    <source>
        <strain evidence="8 9">P105</strain>
    </source>
</reference>
<dbReference type="GO" id="GO:0016811">
    <property type="term" value="F:hydrolase activity, acting on carbon-nitrogen (but not peptide) bonds, in linear amides"/>
    <property type="evidence" value="ECO:0007669"/>
    <property type="project" value="InterPro"/>
</dbReference>
<dbReference type="InterPro" id="IPR002692">
    <property type="entry name" value="S45"/>
</dbReference>
<organism evidence="8 9">
    <name type="scientific">Paludibaculum fermentans</name>
    <dbReference type="NCBI Taxonomy" id="1473598"/>
    <lineage>
        <taxon>Bacteria</taxon>
        <taxon>Pseudomonadati</taxon>
        <taxon>Acidobacteriota</taxon>
        <taxon>Terriglobia</taxon>
        <taxon>Bryobacterales</taxon>
        <taxon>Bryobacteraceae</taxon>
        <taxon>Paludibaculum</taxon>
    </lineage>
</organism>
<gene>
    <name evidence="8" type="ORF">IRI77_32585</name>
</gene>
<name>A0A7S7SKV6_PALFE</name>
<feature type="binding site" evidence="6">
    <location>
        <position position="256"/>
    </location>
    <ligand>
        <name>Ca(2+)</name>
        <dbReference type="ChEBI" id="CHEBI:29108"/>
    </ligand>
</feature>
<evidence type="ECO:0000313" key="8">
    <source>
        <dbReference type="EMBL" id="QOY87445.1"/>
    </source>
</evidence>
<dbReference type="PANTHER" id="PTHR34218">
    <property type="entry name" value="PEPTIDASE S45 PENICILLIN AMIDASE"/>
    <property type="match status" value="1"/>
</dbReference>
<dbReference type="EMBL" id="CP063849">
    <property type="protein sequence ID" value="QOY87445.1"/>
    <property type="molecule type" value="Genomic_DNA"/>
</dbReference>
<dbReference type="Gene3D" id="2.30.120.10">
    <property type="match status" value="1"/>
</dbReference>
<dbReference type="Proteomes" id="UP000593892">
    <property type="component" value="Chromosome"/>
</dbReference>
<keyword evidence="3" id="KW-0378">Hydrolase</keyword>
<dbReference type="GO" id="GO:0017000">
    <property type="term" value="P:antibiotic biosynthetic process"/>
    <property type="evidence" value="ECO:0007669"/>
    <property type="project" value="InterPro"/>
</dbReference>
<dbReference type="InterPro" id="IPR043146">
    <property type="entry name" value="Penicillin_amidase_N_B-knob"/>
</dbReference>
<protein>
    <submittedName>
        <fullName evidence="8">Acylase</fullName>
    </submittedName>
</protein>
<keyword evidence="9" id="KW-1185">Reference proteome</keyword>
<keyword evidence="4" id="KW-0865">Zymogen</keyword>
<dbReference type="PIRSF" id="PIRSF001227">
    <property type="entry name" value="Pen_acylase"/>
    <property type="match status" value="1"/>
</dbReference>
<evidence type="ECO:0000256" key="5">
    <source>
        <dbReference type="PIRSR" id="PIRSR001227-1"/>
    </source>
</evidence>
<evidence type="ECO:0000256" key="3">
    <source>
        <dbReference type="ARBA" id="ARBA00022801"/>
    </source>
</evidence>
<feature type="binding site" evidence="6">
    <location>
        <position position="259"/>
    </location>
    <ligand>
        <name>Ca(2+)</name>
        <dbReference type="ChEBI" id="CHEBI:29108"/>
    </ligand>
</feature>
<comment type="similarity">
    <text evidence="1">Belongs to the peptidase S45 family.</text>
</comment>
<sequence length="707" mass="78691">MQWRAALLGLFAGVFAWAASPAKGTEILWDRFGVAHVYAKNTPDLFYCYGYAQAQSHGNLLLKLYGESRGRAAEYFGPAGLANDRWVWTNSVPQRSAQWLAQQTPQFRGYLEAFAKGINDYAARHPEALSEEARRVLPVTALDPLQHVHRIVHFTYIASPRLAGPIAPQEAAAHFLDTPEAVGSNGWAIAPKRTAAGHALLLGNPHLPWGDWSTYYEIHLTAPGIDLYGASQVGFPVLRFVFSDYVGFNQTVNSIDAADLYAIKAQGDGYLFDGQVKAFERSSHELKVRQPDGRFRVEPLTTYSTVHGPVIRQDPSGPVALRVAGLDRPFLLEQYWQMATAHNFAEYETALKRLQVPTFNILYADRDGHIEYLFNGLLPKRSKGDLRYWAGVVPGDTSETLWTSYHAYEELPQVVDPASGYVHNTNDPPWNAAWPNSLDPAKYPAYTAPVNTSFRAERSLHMLSEEPRFTFDRFVEQKHSTRAELADRILPELVKAAEEYGPERARQAAAVLTKWDRQAQPESRGAVLFAAWATRFMGPAMGSQAGFAVPYDLKSPLTTPSGLKDPRKAAAQLDEAAAETLKNFGALDVPWGQVMRIQWAGVDQPANGGFGNLGIFRVITFGPLRDGVRTQTHGETYVAAVEFTKPAAHAKVLLSYGNSSQPGSRHQTDQLPYLARKELRTAWRSRKEIEANLESRERFQAGRGPRR</sequence>
<keyword evidence="6" id="KW-0479">Metal-binding</keyword>
<dbReference type="RefSeq" id="WP_194449114.1">
    <property type="nucleotide sequence ID" value="NZ_CP063849.1"/>
</dbReference>
<dbReference type="GO" id="GO:0046872">
    <property type="term" value="F:metal ion binding"/>
    <property type="evidence" value="ECO:0007669"/>
    <property type="project" value="UniProtKB-KW"/>
</dbReference>
<dbReference type="CDD" id="cd01936">
    <property type="entry name" value="Ntn_CA"/>
    <property type="match status" value="1"/>
</dbReference>
<dbReference type="PANTHER" id="PTHR34218:SF3">
    <property type="entry name" value="ACYL-HOMOSERINE LACTONE ACYLASE PVDQ"/>
    <property type="match status" value="1"/>
</dbReference>
<dbReference type="Pfam" id="PF01804">
    <property type="entry name" value="Penicil_amidase"/>
    <property type="match status" value="1"/>
</dbReference>
<dbReference type="SUPFAM" id="SSF56235">
    <property type="entry name" value="N-terminal nucleophile aminohydrolases (Ntn hydrolases)"/>
    <property type="match status" value="1"/>
</dbReference>
<keyword evidence="6" id="KW-0106">Calcium</keyword>
<dbReference type="KEGG" id="pfer:IRI77_32585"/>
<feature type="active site" description="Nucleophile" evidence="5">
    <location>
        <position position="184"/>
    </location>
</feature>
<evidence type="ECO:0000256" key="4">
    <source>
        <dbReference type="ARBA" id="ARBA00023145"/>
    </source>
</evidence>
<keyword evidence="2 7" id="KW-0732">Signal</keyword>
<dbReference type="InterPro" id="IPR029055">
    <property type="entry name" value="Ntn_hydrolases_N"/>
</dbReference>
<accession>A0A7S7SKV6</accession>
<dbReference type="AlphaFoldDB" id="A0A7S7SKV6"/>
<evidence type="ECO:0000256" key="6">
    <source>
        <dbReference type="PIRSR" id="PIRSR001227-2"/>
    </source>
</evidence>
<feature type="signal peptide" evidence="7">
    <location>
        <begin position="1"/>
        <end position="18"/>
    </location>
</feature>
<dbReference type="Gene3D" id="3.60.20.10">
    <property type="entry name" value="Glutamine Phosphoribosylpyrophosphate, subunit 1, domain 1"/>
    <property type="match status" value="1"/>
</dbReference>
<feature type="chain" id="PRO_5032645740" evidence="7">
    <location>
        <begin position="19"/>
        <end position="707"/>
    </location>
</feature>
<proteinExistence type="inferred from homology"/>
<evidence type="ECO:0000313" key="9">
    <source>
        <dbReference type="Proteomes" id="UP000593892"/>
    </source>
</evidence>
<evidence type="ECO:0000256" key="7">
    <source>
        <dbReference type="SAM" id="SignalP"/>
    </source>
</evidence>
<evidence type="ECO:0000256" key="1">
    <source>
        <dbReference type="ARBA" id="ARBA00006586"/>
    </source>
</evidence>
<dbReference type="Gene3D" id="1.10.1400.10">
    <property type="match status" value="1"/>
</dbReference>
<comment type="cofactor">
    <cofactor evidence="6">
        <name>Ca(2+)</name>
        <dbReference type="ChEBI" id="CHEBI:29108"/>
    </cofactor>
    <text evidence="6">Binds 1 Ca(2+) ion per dimer.</text>
</comment>
<dbReference type="InterPro" id="IPR043147">
    <property type="entry name" value="Penicillin_amidase_A-knob"/>
</dbReference>
<dbReference type="InterPro" id="IPR014395">
    <property type="entry name" value="Pen/GL7ACA/AHL_acylase"/>
</dbReference>
<evidence type="ECO:0000256" key="2">
    <source>
        <dbReference type="ARBA" id="ARBA00022729"/>
    </source>
</evidence>